<dbReference type="GO" id="GO:0005886">
    <property type="term" value="C:plasma membrane"/>
    <property type="evidence" value="ECO:0007669"/>
    <property type="project" value="TreeGrafter"/>
</dbReference>
<dbReference type="PANTHER" id="PTHR45138:SF9">
    <property type="entry name" value="DIGUANYLATE CYCLASE DGCM-RELATED"/>
    <property type="match status" value="1"/>
</dbReference>
<evidence type="ECO:0000259" key="1">
    <source>
        <dbReference type="PROSITE" id="PS50887"/>
    </source>
</evidence>
<dbReference type="AlphaFoldDB" id="A0A1M7N5Q0"/>
<dbReference type="GO" id="GO:0043709">
    <property type="term" value="P:cell adhesion involved in single-species biofilm formation"/>
    <property type="evidence" value="ECO:0007669"/>
    <property type="project" value="TreeGrafter"/>
</dbReference>
<evidence type="ECO:0000313" key="2">
    <source>
        <dbReference type="EMBL" id="SHM98767.1"/>
    </source>
</evidence>
<name>A0A1M7N5Q0_9FIRM</name>
<dbReference type="InterPro" id="IPR000160">
    <property type="entry name" value="GGDEF_dom"/>
</dbReference>
<proteinExistence type="predicted"/>
<feature type="domain" description="GGDEF" evidence="1">
    <location>
        <begin position="172"/>
        <end position="298"/>
    </location>
</feature>
<sequence>MAEKLSLQNIKNAIESMKSFFDIVRLVDTTKTTVISYDEELNILKEQERCYKLWNKDVRCENCTSMCGTLEGCAKTKYEFIEGDLYHVSSKPVVVCDESGNECKIVLEIINGVSDDVLFHKFGINDQMDQSVVSLIAEIYHKVYEDPLTKVYNRRYLEEFIYLYKNNDEVAKRIGFIMADLSKFKEINDLLGHDIGDRILIDVAATLKEHIEPSDSVIRMGGDEFVIVLVNYTKEMVVAKMELLRKEVNKICYNEPEQSYVVVDMGYSFTESFETTKEFVNHMLKEADESMYLMKKRI</sequence>
<evidence type="ECO:0000313" key="3">
    <source>
        <dbReference type="Proteomes" id="UP000184038"/>
    </source>
</evidence>
<dbReference type="SMART" id="SM00267">
    <property type="entry name" value="GGDEF"/>
    <property type="match status" value="1"/>
</dbReference>
<dbReference type="NCBIfam" id="TIGR00254">
    <property type="entry name" value="GGDEF"/>
    <property type="match status" value="1"/>
</dbReference>
<dbReference type="Pfam" id="PF00990">
    <property type="entry name" value="GGDEF"/>
    <property type="match status" value="1"/>
</dbReference>
<dbReference type="PROSITE" id="PS50887">
    <property type="entry name" value="GGDEF"/>
    <property type="match status" value="1"/>
</dbReference>
<dbReference type="OrthoDB" id="9804747at2"/>
<dbReference type="InterPro" id="IPR043128">
    <property type="entry name" value="Rev_trsase/Diguanyl_cyclase"/>
</dbReference>
<dbReference type="PANTHER" id="PTHR45138">
    <property type="entry name" value="REGULATORY COMPONENTS OF SENSORY TRANSDUCTION SYSTEM"/>
    <property type="match status" value="1"/>
</dbReference>
<organism evidence="2 3">
    <name type="scientific">Anaerosporobacter mobilis DSM 15930</name>
    <dbReference type="NCBI Taxonomy" id="1120996"/>
    <lineage>
        <taxon>Bacteria</taxon>
        <taxon>Bacillati</taxon>
        <taxon>Bacillota</taxon>
        <taxon>Clostridia</taxon>
        <taxon>Lachnospirales</taxon>
        <taxon>Lachnospiraceae</taxon>
        <taxon>Anaerosporobacter</taxon>
    </lineage>
</organism>
<reference evidence="2 3" key="1">
    <citation type="submission" date="2016-11" db="EMBL/GenBank/DDBJ databases">
        <authorList>
            <person name="Jaros S."/>
            <person name="Januszkiewicz K."/>
            <person name="Wedrychowicz H."/>
        </authorList>
    </citation>
    <scope>NUCLEOTIDE SEQUENCE [LARGE SCALE GENOMIC DNA]</scope>
    <source>
        <strain evidence="2 3">DSM 15930</strain>
    </source>
</reference>
<dbReference type="InterPro" id="IPR029787">
    <property type="entry name" value="Nucleotide_cyclase"/>
</dbReference>
<accession>A0A1M7N5Q0</accession>
<dbReference type="EMBL" id="FRCP01000025">
    <property type="protein sequence ID" value="SHM98767.1"/>
    <property type="molecule type" value="Genomic_DNA"/>
</dbReference>
<dbReference type="GO" id="GO:1902201">
    <property type="term" value="P:negative regulation of bacterial-type flagellum-dependent cell motility"/>
    <property type="evidence" value="ECO:0007669"/>
    <property type="project" value="TreeGrafter"/>
</dbReference>
<dbReference type="Gene3D" id="3.30.70.270">
    <property type="match status" value="1"/>
</dbReference>
<dbReference type="InterPro" id="IPR050469">
    <property type="entry name" value="Diguanylate_Cyclase"/>
</dbReference>
<keyword evidence="3" id="KW-1185">Reference proteome</keyword>
<dbReference type="GO" id="GO:0052621">
    <property type="term" value="F:diguanylate cyclase activity"/>
    <property type="evidence" value="ECO:0007669"/>
    <property type="project" value="TreeGrafter"/>
</dbReference>
<gene>
    <name evidence="2" type="ORF">SAMN02746066_04232</name>
</gene>
<dbReference type="CDD" id="cd01949">
    <property type="entry name" value="GGDEF"/>
    <property type="match status" value="1"/>
</dbReference>
<dbReference type="STRING" id="1120996.SAMN02746066_04232"/>
<protein>
    <submittedName>
        <fullName evidence="2">Diguanylate cyclase (GGDEF) domain-containing protein</fullName>
    </submittedName>
</protein>
<dbReference type="Proteomes" id="UP000184038">
    <property type="component" value="Unassembled WGS sequence"/>
</dbReference>
<dbReference type="RefSeq" id="WP_073291123.1">
    <property type="nucleotide sequence ID" value="NZ_FRCP01000025.1"/>
</dbReference>
<dbReference type="SUPFAM" id="SSF55073">
    <property type="entry name" value="Nucleotide cyclase"/>
    <property type="match status" value="1"/>
</dbReference>